<reference evidence="1" key="3">
    <citation type="submission" date="2025-09" db="UniProtKB">
        <authorList>
            <consortium name="Ensembl"/>
        </authorList>
    </citation>
    <scope>IDENTIFICATION</scope>
</reference>
<keyword evidence="2" id="KW-1185">Reference proteome</keyword>
<dbReference type="AlphaFoldDB" id="H2XPV4"/>
<organism evidence="1 2">
    <name type="scientific">Ciona intestinalis</name>
    <name type="common">Transparent sea squirt</name>
    <name type="synonym">Ascidia intestinalis</name>
    <dbReference type="NCBI Taxonomy" id="7719"/>
    <lineage>
        <taxon>Eukaryota</taxon>
        <taxon>Metazoa</taxon>
        <taxon>Chordata</taxon>
        <taxon>Tunicata</taxon>
        <taxon>Ascidiacea</taxon>
        <taxon>Phlebobranchia</taxon>
        <taxon>Cionidae</taxon>
        <taxon>Ciona</taxon>
    </lineage>
</organism>
<dbReference type="Proteomes" id="UP000008144">
    <property type="component" value="Unassembled WGS sequence"/>
</dbReference>
<name>H2XPV4_CIOIN</name>
<evidence type="ECO:0000313" key="2">
    <source>
        <dbReference type="Proteomes" id="UP000008144"/>
    </source>
</evidence>
<dbReference type="HOGENOM" id="CLU_2800521_0_0_1"/>
<evidence type="ECO:0000313" key="1">
    <source>
        <dbReference type="Ensembl" id="ENSCINP00000031688.1"/>
    </source>
</evidence>
<reference evidence="2" key="1">
    <citation type="journal article" date="2002" name="Science">
        <title>The draft genome of Ciona intestinalis: insights into chordate and vertebrate origins.</title>
        <authorList>
            <person name="Dehal P."/>
            <person name="Satou Y."/>
            <person name="Campbell R.K."/>
            <person name="Chapman J."/>
            <person name="Degnan B."/>
            <person name="De Tomaso A."/>
            <person name="Davidson B."/>
            <person name="Di Gregorio A."/>
            <person name="Gelpke M."/>
            <person name="Goodstein D.M."/>
            <person name="Harafuji N."/>
            <person name="Hastings K.E."/>
            <person name="Ho I."/>
            <person name="Hotta K."/>
            <person name="Huang W."/>
            <person name="Kawashima T."/>
            <person name="Lemaire P."/>
            <person name="Martinez D."/>
            <person name="Meinertzhagen I.A."/>
            <person name="Necula S."/>
            <person name="Nonaka M."/>
            <person name="Putnam N."/>
            <person name="Rash S."/>
            <person name="Saiga H."/>
            <person name="Satake M."/>
            <person name="Terry A."/>
            <person name="Yamada L."/>
            <person name="Wang H.G."/>
            <person name="Awazu S."/>
            <person name="Azumi K."/>
            <person name="Boore J."/>
            <person name="Branno M."/>
            <person name="Chin-Bow S."/>
            <person name="DeSantis R."/>
            <person name="Doyle S."/>
            <person name="Francino P."/>
            <person name="Keys D.N."/>
            <person name="Haga S."/>
            <person name="Hayashi H."/>
            <person name="Hino K."/>
            <person name="Imai K.S."/>
            <person name="Inaba K."/>
            <person name="Kano S."/>
            <person name="Kobayashi K."/>
            <person name="Kobayashi M."/>
            <person name="Lee B.I."/>
            <person name="Makabe K.W."/>
            <person name="Manohar C."/>
            <person name="Matassi G."/>
            <person name="Medina M."/>
            <person name="Mochizuki Y."/>
            <person name="Mount S."/>
            <person name="Morishita T."/>
            <person name="Miura S."/>
            <person name="Nakayama A."/>
            <person name="Nishizaka S."/>
            <person name="Nomoto H."/>
            <person name="Ohta F."/>
            <person name="Oishi K."/>
            <person name="Rigoutsos I."/>
            <person name="Sano M."/>
            <person name="Sasaki A."/>
            <person name="Sasakura Y."/>
            <person name="Shoguchi E."/>
            <person name="Shin-i T."/>
            <person name="Spagnuolo A."/>
            <person name="Stainier D."/>
            <person name="Suzuki M.M."/>
            <person name="Tassy O."/>
            <person name="Takatori N."/>
            <person name="Tokuoka M."/>
            <person name="Yagi K."/>
            <person name="Yoshizaki F."/>
            <person name="Wada S."/>
            <person name="Zhang C."/>
            <person name="Hyatt P.D."/>
            <person name="Larimer F."/>
            <person name="Detter C."/>
            <person name="Doggett N."/>
            <person name="Glavina T."/>
            <person name="Hawkins T."/>
            <person name="Richardson P."/>
            <person name="Lucas S."/>
            <person name="Kohara Y."/>
            <person name="Levine M."/>
            <person name="Satoh N."/>
            <person name="Rokhsar D.S."/>
        </authorList>
    </citation>
    <scope>NUCLEOTIDE SEQUENCE [LARGE SCALE GENOMIC DNA]</scope>
</reference>
<dbReference type="InParanoid" id="H2XPV4"/>
<accession>H2XPV4</accession>
<sequence length="68" mass="7698">TLRVFSDCNSRRSYYVSNKSKRHIDGSRVGGTNTELIEMFKKLSTYLIYNGGAVLLHPDTSFQGKPEI</sequence>
<proteinExistence type="predicted"/>
<dbReference type="Ensembl" id="ENSCINT00000030846.1">
    <property type="protein sequence ID" value="ENSCINP00000031688.1"/>
    <property type="gene ID" value="ENSCING00000018978.1"/>
</dbReference>
<protein>
    <submittedName>
        <fullName evidence="1">Uncharacterized protein</fullName>
    </submittedName>
</protein>
<reference evidence="1" key="2">
    <citation type="submission" date="2025-08" db="UniProtKB">
        <authorList>
            <consortium name="Ensembl"/>
        </authorList>
    </citation>
    <scope>IDENTIFICATION</scope>
</reference>